<proteinExistence type="predicted"/>
<sequence length="729" mass="82233">MNRPVTLFFILYFFCLVCAPAQNDKWFPFQPHDYYKTDNLNLSDWLDAPAGRHGFVKMMGKDLEFENGQTVKFWGTNINGNKPFSAPEEADRWSRFLAKYGLNAVRFHKFTWEATDGQQSTEIDPEQWKNFDYFSYALRQKGIYYGWSPIYGHRVKPADSARLLAYQEIVETDFPWSHLNGSTASLVNFAEDLQELNIELVVNMLNHKNPHTGLRYADDPALAFVEFQNEDNIFWGAMEKTLEQTPTYRALLCRKFTAWLKNKYGTQANLNMAWNGEGLSEGENLTRENIYPNPNHGFFSTEYEQAITEKRPIKQHVQDKLSFLFEEQARFYRKFLDAVRATGYKGTVVASCWQAGTGLSHLYNLYADYQVGMIDRHNYFGGGSGHNLRAGKMSNASMLSQIGSGLFGTGLQQVSDRPFSLSEWMSLIPTEWTAESSPIIAAYGLGLQGWDASFSFAVDQPSYTPTIQTAPWGGVYNVTSPTQLALYPALAMMIYRGDIIEGETIVDRKVNFDALEAGLSFFDERVIQDQDRKVFKTNFPTEAMAAGRVTLTFTDEDLTDEIGNIAAFKQDGGIVSNTGQLYWTEENRGHFTINSAGTKGLVGFAKNKKVDLGPFSIQTGNEFAVILLSSMDPDKGLEETDRILVTTMARAKNTGMEYNKNKTELLDPGEAPVLIEPVSVELSLPDNRTFSVHVLDHTGNRTGKTLTTGGNRIRINGGETRAIYYEIEF</sequence>
<evidence type="ECO:0000313" key="2">
    <source>
        <dbReference type="EMBL" id="SHM58327.1"/>
    </source>
</evidence>
<dbReference type="InterPro" id="IPR017853">
    <property type="entry name" value="GH"/>
</dbReference>
<evidence type="ECO:0000313" key="3">
    <source>
        <dbReference type="Proteomes" id="UP000184513"/>
    </source>
</evidence>
<dbReference type="STRING" id="388280.SAMN04488057_102223"/>
<gene>
    <name evidence="2" type="ORF">SAMN04488057_102223</name>
</gene>
<feature type="signal peptide" evidence="1">
    <location>
        <begin position="1"/>
        <end position="21"/>
    </location>
</feature>
<dbReference type="Gene3D" id="3.20.20.80">
    <property type="entry name" value="Glycosidases"/>
    <property type="match status" value="1"/>
</dbReference>
<feature type="chain" id="PRO_5009927398" description="Beta-galactosidase" evidence="1">
    <location>
        <begin position="22"/>
        <end position="729"/>
    </location>
</feature>
<dbReference type="EMBL" id="FRCY01000002">
    <property type="protein sequence ID" value="SHM58327.1"/>
    <property type="molecule type" value="Genomic_DNA"/>
</dbReference>
<protein>
    <recommendedName>
        <fullName evidence="4">Beta-galactosidase</fullName>
    </recommendedName>
</protein>
<dbReference type="AlphaFoldDB" id="A0A1M7K0J2"/>
<dbReference type="RefSeq" id="WP_143155900.1">
    <property type="nucleotide sequence ID" value="NZ_FRCY01000002.1"/>
</dbReference>
<reference evidence="2 3" key="1">
    <citation type="submission" date="2016-11" db="EMBL/GenBank/DDBJ databases">
        <authorList>
            <person name="Jaros S."/>
            <person name="Januszkiewicz K."/>
            <person name="Wedrychowicz H."/>
        </authorList>
    </citation>
    <scope>NUCLEOTIDE SEQUENCE [LARGE SCALE GENOMIC DNA]</scope>
    <source>
        <strain evidence="2 3">CGMCC 1.6102</strain>
    </source>
</reference>
<keyword evidence="3" id="KW-1185">Reference proteome</keyword>
<organism evidence="2 3">
    <name type="scientific">Cyclobacterium lianum</name>
    <dbReference type="NCBI Taxonomy" id="388280"/>
    <lineage>
        <taxon>Bacteria</taxon>
        <taxon>Pseudomonadati</taxon>
        <taxon>Bacteroidota</taxon>
        <taxon>Cytophagia</taxon>
        <taxon>Cytophagales</taxon>
        <taxon>Cyclobacteriaceae</taxon>
        <taxon>Cyclobacterium</taxon>
    </lineage>
</organism>
<evidence type="ECO:0000256" key="1">
    <source>
        <dbReference type="SAM" id="SignalP"/>
    </source>
</evidence>
<dbReference type="OrthoDB" id="9809937at2"/>
<evidence type="ECO:0008006" key="4">
    <source>
        <dbReference type="Google" id="ProtNLM"/>
    </source>
</evidence>
<accession>A0A1M7K0J2</accession>
<name>A0A1M7K0J2_9BACT</name>
<keyword evidence="1" id="KW-0732">Signal</keyword>
<dbReference type="Proteomes" id="UP000184513">
    <property type="component" value="Unassembled WGS sequence"/>
</dbReference>
<dbReference type="SUPFAM" id="SSF51445">
    <property type="entry name" value="(Trans)glycosidases"/>
    <property type="match status" value="1"/>
</dbReference>